<dbReference type="SUPFAM" id="SSF55729">
    <property type="entry name" value="Acyl-CoA N-acyltransferases (Nat)"/>
    <property type="match status" value="1"/>
</dbReference>
<proteinExistence type="inferred from homology"/>
<dbReference type="EMBL" id="JAECZO010000096">
    <property type="protein sequence ID" value="KAK7197142.1"/>
    <property type="molecule type" value="Genomic_DNA"/>
</dbReference>
<sequence length="422" mass="45248">MINEHVCLIGPELVLVPYLRPFVPQYHSWMCDPVLLAATESEPLSLDEEHENQISWLQSVDKMTFILLAPTHAPPTAEVQTQARDAESQVEERRGVAQRVVLQGSVPPLAEVFAPLSSQRSSTGSPCSGAPASASRGSIVTTDDHVSVTAESGLACAAGGAYPLLTRYAPSHAKELFCHGDGETTSSTATSLSSASAEAAQQRALAQTYVMIGDCNLFLLEEEEEEEENEGTGGLSESAAVDWSTQGTEPHPPLPPRTSPAHDSNAPHASPSPPSPPPLSSGSSVAPARTFEVEVMVAETAFRRRGLAEAAVRMMMQYAIAVCGATRFVAKILDTNAGSIALFTQRLGFTPFKRVAVFHELHCARSLRTTAERLAWEQECRRGGRATDARADAGAPVADRTYWCAPLDDTVASKMRVYTHVP</sequence>
<dbReference type="Pfam" id="PF00583">
    <property type="entry name" value="Acetyltransf_1"/>
    <property type="match status" value="1"/>
</dbReference>
<evidence type="ECO:0000313" key="6">
    <source>
        <dbReference type="EMBL" id="KAK7197142.1"/>
    </source>
</evidence>
<evidence type="ECO:0000256" key="4">
    <source>
        <dbReference type="SAM" id="MobiDB-lite"/>
    </source>
</evidence>
<keyword evidence="2" id="KW-0808">Transferase</keyword>
<dbReference type="PANTHER" id="PTHR13256">
    <property type="entry name" value="N-ACETYLTRANSFERASE 9"/>
    <property type="match status" value="1"/>
</dbReference>
<feature type="compositionally biased region" description="Low complexity" evidence="4">
    <location>
        <begin position="259"/>
        <end position="269"/>
    </location>
</feature>
<evidence type="ECO:0000259" key="5">
    <source>
        <dbReference type="Pfam" id="PF00583"/>
    </source>
</evidence>
<accession>A0AAW0EVI8</accession>
<feature type="region of interest" description="Disordered" evidence="4">
    <location>
        <begin position="223"/>
        <end position="285"/>
    </location>
</feature>
<evidence type="ECO:0000256" key="2">
    <source>
        <dbReference type="ARBA" id="ARBA00022679"/>
    </source>
</evidence>
<dbReference type="InterPro" id="IPR039135">
    <property type="entry name" value="NAT9-like"/>
</dbReference>
<dbReference type="InterPro" id="IPR016181">
    <property type="entry name" value="Acyl_CoA_acyltransferase"/>
</dbReference>
<reference evidence="6 7" key="1">
    <citation type="journal article" date="2021" name="MBio">
        <title>A New Model Trypanosomatid, Novymonas esmeraldas: Genomic Perception of Its 'Candidatus Pandoraea novymonadis' Endosymbiont.</title>
        <authorList>
            <person name="Zakharova A."/>
            <person name="Saura A."/>
            <person name="Butenko A."/>
            <person name="Podesvova L."/>
            <person name="Warmusova S."/>
            <person name="Kostygov A.Y."/>
            <person name="Nenarokova A."/>
            <person name="Lukes J."/>
            <person name="Opperdoes F.R."/>
            <person name="Yurchenko V."/>
        </authorList>
    </citation>
    <scope>NUCLEOTIDE SEQUENCE [LARGE SCALE GENOMIC DNA]</scope>
    <source>
        <strain evidence="6 7">E262AT.01</strain>
    </source>
</reference>
<dbReference type="Gene3D" id="3.40.630.30">
    <property type="match status" value="1"/>
</dbReference>
<name>A0AAW0EVI8_9TRYP</name>
<evidence type="ECO:0000313" key="7">
    <source>
        <dbReference type="Proteomes" id="UP001430356"/>
    </source>
</evidence>
<evidence type="ECO:0000256" key="3">
    <source>
        <dbReference type="ARBA" id="ARBA00023315"/>
    </source>
</evidence>
<dbReference type="PANTHER" id="PTHR13256:SF16">
    <property type="entry name" value="ALPHA_BETA-TUBULIN-N-ACETYLTRANSFERASE 9"/>
    <property type="match status" value="1"/>
</dbReference>
<dbReference type="AlphaFoldDB" id="A0AAW0EVI8"/>
<feature type="region of interest" description="Disordered" evidence="4">
    <location>
        <begin position="117"/>
        <end position="138"/>
    </location>
</feature>
<keyword evidence="7" id="KW-1185">Reference proteome</keyword>
<dbReference type="GO" id="GO:0008080">
    <property type="term" value="F:N-acetyltransferase activity"/>
    <property type="evidence" value="ECO:0007669"/>
    <property type="project" value="InterPro"/>
</dbReference>
<dbReference type="Proteomes" id="UP001430356">
    <property type="component" value="Unassembled WGS sequence"/>
</dbReference>
<comment type="caution">
    <text evidence="6">The sequence shown here is derived from an EMBL/GenBank/DDBJ whole genome shotgun (WGS) entry which is preliminary data.</text>
</comment>
<feature type="compositionally biased region" description="Low complexity" evidence="4">
    <location>
        <begin position="121"/>
        <end position="138"/>
    </location>
</feature>
<feature type="domain" description="N-acetyltransferase" evidence="5">
    <location>
        <begin position="289"/>
        <end position="349"/>
    </location>
</feature>
<organism evidence="6 7">
    <name type="scientific">Novymonas esmeraldas</name>
    <dbReference type="NCBI Taxonomy" id="1808958"/>
    <lineage>
        <taxon>Eukaryota</taxon>
        <taxon>Discoba</taxon>
        <taxon>Euglenozoa</taxon>
        <taxon>Kinetoplastea</taxon>
        <taxon>Metakinetoplastina</taxon>
        <taxon>Trypanosomatida</taxon>
        <taxon>Trypanosomatidae</taxon>
        <taxon>Novymonas</taxon>
    </lineage>
</organism>
<protein>
    <submittedName>
        <fullName evidence="6">Acetyltransferase (GNAT) domain/Acetyltransferase (GNAT) family</fullName>
    </submittedName>
</protein>
<feature type="compositionally biased region" description="Pro residues" evidence="4">
    <location>
        <begin position="270"/>
        <end position="279"/>
    </location>
</feature>
<gene>
    <name evidence="6" type="ORF">NESM_000659400</name>
</gene>
<keyword evidence="3" id="KW-0012">Acyltransferase</keyword>
<evidence type="ECO:0000256" key="1">
    <source>
        <dbReference type="ARBA" id="ARBA00009342"/>
    </source>
</evidence>
<comment type="similarity">
    <text evidence="1">Belongs to the acetyltransferase family. GNAT subfamily.</text>
</comment>
<dbReference type="InterPro" id="IPR000182">
    <property type="entry name" value="GNAT_dom"/>
</dbReference>